<accession>A0A388TJG2</accession>
<evidence type="ECO:0000256" key="10">
    <source>
        <dbReference type="ARBA" id="ARBA00023154"/>
    </source>
</evidence>
<dbReference type="UniPathway" id="UPA00050">
    <property type="reaction ID" value="UER00461"/>
</dbReference>
<dbReference type="Pfam" id="PF22468">
    <property type="entry name" value="ACT_9"/>
    <property type="match status" value="1"/>
</dbReference>
<evidence type="ECO:0000256" key="1">
    <source>
        <dbReference type="ARBA" id="ARBA00004766"/>
    </source>
</evidence>
<sequence length="347" mass="36344">VLAAQAAGQRVVAVVSAMGPTTDDLIAKLKAISATYDSREYDALVSTGENVSAALLAQAIIAQGGQAVSLTGWQAGVLTEDTHQKCKIIAVQARRIQRELRSGKIVVVTGFQGLNSRGDVTTIGRGGSDTSAVVIAAALQAAVCEIYTDVDGVYTTDPRVLPEARRLDKISHEEMLEMASLGAGVLHPRAVECAKINNMTIAVKHSQRAGKGTLITMAGEKLNTVSGVAADDDVAKIGLIKVPDVPGMAAELFGALAAAKINVDVIVQSIHQEARTNDISFTVSNDDYAQALRLTEGKARLWGSAVTGDAAVANVSVVGTDVRGAGSGKNQHPDDFYFGNKNLLHYR</sequence>
<dbReference type="PIRSF" id="PIRSF000726">
    <property type="entry name" value="Asp_kin"/>
    <property type="match status" value="1"/>
</dbReference>
<dbReference type="InterPro" id="IPR002912">
    <property type="entry name" value="ACT_dom"/>
</dbReference>
<evidence type="ECO:0000256" key="6">
    <source>
        <dbReference type="ARBA" id="ARBA00022741"/>
    </source>
</evidence>
<dbReference type="SUPFAM" id="SSF55021">
    <property type="entry name" value="ACT-like"/>
    <property type="match status" value="1"/>
</dbReference>
<proteinExistence type="inferred from homology"/>
<dbReference type="InterPro" id="IPR036393">
    <property type="entry name" value="AceGlu_kinase-like_sf"/>
</dbReference>
<evidence type="ECO:0000256" key="13">
    <source>
        <dbReference type="RuleBase" id="RU003448"/>
    </source>
</evidence>
<dbReference type="GO" id="GO:0009090">
    <property type="term" value="P:homoserine biosynthetic process"/>
    <property type="evidence" value="ECO:0007669"/>
    <property type="project" value="TreeGrafter"/>
</dbReference>
<dbReference type="GO" id="GO:0005524">
    <property type="term" value="F:ATP binding"/>
    <property type="evidence" value="ECO:0007669"/>
    <property type="project" value="UniProtKB-KW"/>
</dbReference>
<dbReference type="UniPathway" id="UPA00051">
    <property type="reaction ID" value="UER00462"/>
</dbReference>
<reference evidence="16 17" key="1">
    <citation type="journal article" date="2019" name="ISME J.">
        <title>Genome analyses of uncultured TG2/ZB3 bacteria in 'Margulisbacteria' specifically attached to ectosymbiotic spirochetes of protists in the termite gut.</title>
        <authorList>
            <person name="Utami Y.D."/>
            <person name="Kuwahara H."/>
            <person name="Igai K."/>
            <person name="Murakami T."/>
            <person name="Sugaya K."/>
            <person name="Morikawa T."/>
            <person name="Nagura Y."/>
            <person name="Yuki M."/>
            <person name="Deevong P."/>
            <person name="Inoue T."/>
            <person name="Kihara K."/>
            <person name="Lo N."/>
            <person name="Yamada A."/>
            <person name="Ohkuma M."/>
            <person name="Hongoh Y."/>
        </authorList>
    </citation>
    <scope>NUCLEOTIDE SEQUENCE [LARGE SCALE GENOMIC DNA]</scope>
    <source>
        <strain evidence="16">NkOx7-02</strain>
    </source>
</reference>
<keyword evidence="17" id="KW-1185">Reference proteome</keyword>
<dbReference type="PANTHER" id="PTHR21499:SF3">
    <property type="entry name" value="ASPARTOKINASE"/>
    <property type="match status" value="1"/>
</dbReference>
<dbReference type="AlphaFoldDB" id="A0A388TJG2"/>
<keyword evidence="14" id="KW-0028">Amino-acid biosynthesis</keyword>
<dbReference type="PANTHER" id="PTHR21499">
    <property type="entry name" value="ASPARTATE KINASE"/>
    <property type="match status" value="1"/>
</dbReference>
<dbReference type="InterPro" id="IPR005260">
    <property type="entry name" value="Asp_kin_monofn"/>
</dbReference>
<dbReference type="InterPro" id="IPR054352">
    <property type="entry name" value="ACT_Aspartokinase"/>
</dbReference>
<feature type="binding site" evidence="12">
    <location>
        <position position="22"/>
    </location>
    <ligand>
        <name>substrate</name>
    </ligand>
</feature>
<dbReference type="EC" id="2.7.2.4" evidence="13"/>
<name>A0A388TJG2_9BACT</name>
<evidence type="ECO:0000256" key="4">
    <source>
        <dbReference type="ARBA" id="ARBA00010122"/>
    </source>
</evidence>
<dbReference type="EMBL" id="BGZO01000076">
    <property type="protein sequence ID" value="GBR76988.1"/>
    <property type="molecule type" value="Genomic_DNA"/>
</dbReference>
<comment type="pathway">
    <text evidence="2 14">Amino-acid biosynthesis; L-methionine biosynthesis via de novo pathway; L-homoserine from L-aspartate: step 1/3.</text>
</comment>
<feature type="binding site" evidence="12">
    <location>
        <begin position="148"/>
        <end position="149"/>
    </location>
    <ligand>
        <name>ATP</name>
        <dbReference type="ChEBI" id="CHEBI:30616"/>
    </ligand>
</feature>
<dbReference type="GO" id="GO:0019877">
    <property type="term" value="P:diaminopimelate biosynthetic process"/>
    <property type="evidence" value="ECO:0007669"/>
    <property type="project" value="UniProtKB-KW"/>
</dbReference>
<comment type="pathway">
    <text evidence="3 14">Amino-acid biosynthesis; L-threonine biosynthesis; L-threonine from L-aspartate: step 1/5.</text>
</comment>
<feature type="binding site" evidence="12">
    <location>
        <position position="154"/>
    </location>
    <ligand>
        <name>ATP</name>
        <dbReference type="ChEBI" id="CHEBI:30616"/>
    </ligand>
</feature>
<keyword evidence="5 13" id="KW-0808">Transferase</keyword>
<comment type="similarity">
    <text evidence="4 13">Belongs to the aspartokinase family.</text>
</comment>
<keyword evidence="7 13" id="KW-0418">Kinase</keyword>
<comment type="pathway">
    <text evidence="1 14">Amino-acid biosynthesis; L-lysine biosynthesis via DAP pathway; (S)-tetrahydrodipicolinate from L-aspartate: step 1/4.</text>
</comment>
<dbReference type="CDD" id="cd04246">
    <property type="entry name" value="AAK_AK-DapG-like"/>
    <property type="match status" value="1"/>
</dbReference>
<evidence type="ECO:0000256" key="2">
    <source>
        <dbReference type="ARBA" id="ARBA00004986"/>
    </source>
</evidence>
<evidence type="ECO:0000256" key="8">
    <source>
        <dbReference type="ARBA" id="ARBA00022840"/>
    </source>
</evidence>
<evidence type="ECO:0000256" key="14">
    <source>
        <dbReference type="RuleBase" id="RU004249"/>
    </source>
</evidence>
<dbReference type="InterPro" id="IPR001341">
    <property type="entry name" value="Asp_kinase"/>
</dbReference>
<evidence type="ECO:0000256" key="9">
    <source>
        <dbReference type="ARBA" id="ARBA00022915"/>
    </source>
</evidence>
<evidence type="ECO:0000256" key="7">
    <source>
        <dbReference type="ARBA" id="ARBA00022777"/>
    </source>
</evidence>
<evidence type="ECO:0000256" key="11">
    <source>
        <dbReference type="ARBA" id="ARBA00047872"/>
    </source>
</evidence>
<dbReference type="NCBIfam" id="TIGR00657">
    <property type="entry name" value="asp_kinases"/>
    <property type="match status" value="1"/>
</dbReference>
<dbReference type="GO" id="GO:0009088">
    <property type="term" value="P:threonine biosynthetic process"/>
    <property type="evidence" value="ECO:0007669"/>
    <property type="project" value="UniProtKB-UniPathway"/>
</dbReference>
<dbReference type="InterPro" id="IPR045865">
    <property type="entry name" value="ACT-like_dom_sf"/>
</dbReference>
<evidence type="ECO:0000256" key="12">
    <source>
        <dbReference type="PIRSR" id="PIRSR000726-1"/>
    </source>
</evidence>
<dbReference type="GO" id="GO:0004072">
    <property type="term" value="F:aspartate kinase activity"/>
    <property type="evidence" value="ECO:0007669"/>
    <property type="project" value="UniProtKB-EC"/>
</dbReference>
<dbReference type="GO" id="GO:0005829">
    <property type="term" value="C:cytosol"/>
    <property type="evidence" value="ECO:0007669"/>
    <property type="project" value="TreeGrafter"/>
</dbReference>
<feature type="binding site" evidence="12">
    <location>
        <position position="49"/>
    </location>
    <ligand>
        <name>substrate</name>
    </ligand>
</feature>
<keyword evidence="8 12" id="KW-0067">ATP-binding</keyword>
<gene>
    <name evidence="16" type="primary">lysC</name>
    <name evidence="16" type="ORF">NO2_1451</name>
</gene>
<comment type="catalytic activity">
    <reaction evidence="11 13">
        <text>L-aspartate + ATP = 4-phospho-L-aspartate + ADP</text>
        <dbReference type="Rhea" id="RHEA:23776"/>
        <dbReference type="ChEBI" id="CHEBI:29991"/>
        <dbReference type="ChEBI" id="CHEBI:30616"/>
        <dbReference type="ChEBI" id="CHEBI:57535"/>
        <dbReference type="ChEBI" id="CHEBI:456216"/>
        <dbReference type="EC" id="2.7.2.4"/>
    </reaction>
</comment>
<dbReference type="InterPro" id="IPR001048">
    <property type="entry name" value="Asp/Glu/Uridylate_kinase"/>
</dbReference>
<keyword evidence="10" id="KW-0457">Lysine biosynthesis</keyword>
<evidence type="ECO:0000313" key="16">
    <source>
        <dbReference type="EMBL" id="GBR76988.1"/>
    </source>
</evidence>
<organism evidence="16 17">
    <name type="scientific">Candidatus Termititenax persephonae</name>
    <dbReference type="NCBI Taxonomy" id="2218525"/>
    <lineage>
        <taxon>Bacteria</taxon>
        <taxon>Bacillati</taxon>
        <taxon>Candidatus Margulisiibacteriota</taxon>
        <taxon>Candidatus Termititenacia</taxon>
        <taxon>Candidatus Termititenacales</taxon>
        <taxon>Candidatus Termititenacaceae</taxon>
        <taxon>Candidatus Termititenax</taxon>
    </lineage>
</organism>
<dbReference type="PROSITE" id="PS51671">
    <property type="entry name" value="ACT"/>
    <property type="match status" value="1"/>
</dbReference>
<dbReference type="UniPathway" id="UPA00034">
    <property type="reaction ID" value="UER00015"/>
</dbReference>
<dbReference type="SUPFAM" id="SSF53633">
    <property type="entry name" value="Carbamate kinase-like"/>
    <property type="match status" value="1"/>
</dbReference>
<evidence type="ECO:0000313" key="17">
    <source>
        <dbReference type="Proteomes" id="UP000275925"/>
    </source>
</evidence>
<dbReference type="Pfam" id="PF00696">
    <property type="entry name" value="AA_kinase"/>
    <property type="match status" value="1"/>
</dbReference>
<evidence type="ECO:0000256" key="3">
    <source>
        <dbReference type="ARBA" id="ARBA00005139"/>
    </source>
</evidence>
<dbReference type="Gene3D" id="3.40.1160.10">
    <property type="entry name" value="Acetylglutamate kinase-like"/>
    <property type="match status" value="1"/>
</dbReference>
<protein>
    <recommendedName>
        <fullName evidence="13">Aspartokinase</fullName>
        <ecNumber evidence="13">2.7.2.4</ecNumber>
    </recommendedName>
</protein>
<dbReference type="Gene3D" id="3.30.2130.10">
    <property type="entry name" value="VC0802-like"/>
    <property type="match status" value="1"/>
</dbReference>
<evidence type="ECO:0000259" key="15">
    <source>
        <dbReference type="PROSITE" id="PS51671"/>
    </source>
</evidence>
<dbReference type="NCBIfam" id="NF005155">
    <property type="entry name" value="PRK06635.1-4"/>
    <property type="match status" value="1"/>
</dbReference>
<keyword evidence="9" id="KW-0220">Diaminopimelate biosynthesis</keyword>
<feature type="binding site" evidence="12">
    <location>
        <position position="159"/>
    </location>
    <ligand>
        <name>ATP</name>
        <dbReference type="ChEBI" id="CHEBI:30616"/>
    </ligand>
</feature>
<feature type="non-terminal residue" evidence="16">
    <location>
        <position position="1"/>
    </location>
</feature>
<feature type="domain" description="ACT" evidence="15">
    <location>
        <begin position="237"/>
        <end position="314"/>
    </location>
</feature>
<dbReference type="CDD" id="cd04913">
    <property type="entry name" value="ACT_AKii-LysC-BS-like_1"/>
    <property type="match status" value="1"/>
</dbReference>
<dbReference type="GO" id="GO:0009089">
    <property type="term" value="P:lysine biosynthetic process via diaminopimelate"/>
    <property type="evidence" value="ECO:0007669"/>
    <property type="project" value="UniProtKB-UniPathway"/>
</dbReference>
<dbReference type="Proteomes" id="UP000275925">
    <property type="component" value="Unassembled WGS sequence"/>
</dbReference>
<keyword evidence="6 12" id="KW-0547">Nucleotide-binding</keyword>
<evidence type="ECO:0000256" key="5">
    <source>
        <dbReference type="ARBA" id="ARBA00022679"/>
    </source>
</evidence>
<comment type="caution">
    <text evidence="16">The sequence shown here is derived from an EMBL/GenBank/DDBJ whole genome shotgun (WGS) entry which is preliminary data.</text>
</comment>